<dbReference type="Proteomes" id="UP001518872">
    <property type="component" value="Unassembled WGS sequence"/>
</dbReference>
<accession>A0ABS2J0D4</accession>
<evidence type="ECO:0000313" key="1">
    <source>
        <dbReference type="EMBL" id="MBM7080030.1"/>
    </source>
</evidence>
<gene>
    <name evidence="1" type="ORF">JQX11_27310</name>
</gene>
<protein>
    <submittedName>
        <fullName evidence="1">Uncharacterized protein</fullName>
    </submittedName>
</protein>
<comment type="caution">
    <text evidence="1">The sequence shown here is derived from an EMBL/GenBank/DDBJ whole genome shotgun (WGS) entry which is preliminary data.</text>
</comment>
<evidence type="ECO:0000313" key="2">
    <source>
        <dbReference type="Proteomes" id="UP001518872"/>
    </source>
</evidence>
<name>A0ABS2J0D4_9ACTN</name>
<keyword evidence="2" id="KW-1185">Reference proteome</keyword>
<sequence>MFFGDVHIGQLSAVIPVALACRESGRMARGGCWVPAGRGPHRVCAVPAPVPFHFAISTEGRAMAAVLDDFTWIRA</sequence>
<dbReference type="RefSeq" id="WP_204927808.1">
    <property type="nucleotide sequence ID" value="NZ_JAFEUC010000016.1"/>
</dbReference>
<reference evidence="1 2" key="1">
    <citation type="submission" date="2021-02" db="EMBL/GenBank/DDBJ databases">
        <authorList>
            <person name="Ra J.-S."/>
        </authorList>
    </citation>
    <scope>NUCLEOTIDE SEQUENCE [LARGE SCALE GENOMIC DNA]</scope>
    <source>
        <strain evidence="1 2">MMS20-R1-14</strain>
    </source>
</reference>
<organism evidence="1 2">
    <name type="scientific">Micromonospora humida</name>
    <dbReference type="NCBI Taxonomy" id="2809018"/>
    <lineage>
        <taxon>Bacteria</taxon>
        <taxon>Bacillati</taxon>
        <taxon>Actinomycetota</taxon>
        <taxon>Actinomycetes</taxon>
        <taxon>Micromonosporales</taxon>
        <taxon>Micromonosporaceae</taxon>
        <taxon>Micromonospora</taxon>
    </lineage>
</organism>
<dbReference type="EMBL" id="JAFEUC010000016">
    <property type="protein sequence ID" value="MBM7080030.1"/>
    <property type="molecule type" value="Genomic_DNA"/>
</dbReference>
<proteinExistence type="predicted"/>